<dbReference type="EMBL" id="JRHA01000001">
    <property type="protein sequence ID" value="PQK09248.1"/>
    <property type="molecule type" value="Genomic_DNA"/>
</dbReference>
<dbReference type="GO" id="GO:0005737">
    <property type="term" value="C:cytoplasm"/>
    <property type="evidence" value="ECO:0007669"/>
    <property type="project" value="TreeGrafter"/>
</dbReference>
<dbReference type="PROSITE" id="PS50894">
    <property type="entry name" value="HPT"/>
    <property type="match status" value="1"/>
</dbReference>
<comment type="caution">
    <text evidence="4">The sequence shown here is derived from an EMBL/GenBank/DDBJ whole genome shotgun (WGS) entry which is preliminary data.</text>
</comment>
<feature type="domain" description="HPt" evidence="3">
    <location>
        <begin position="72"/>
        <end position="170"/>
    </location>
</feature>
<dbReference type="AlphaFoldDB" id="A0A2S7XZI0"/>
<organism evidence="4 5">
    <name type="scientific">Beauveria bassiana</name>
    <name type="common">White muscardine disease fungus</name>
    <name type="synonym">Tritirachium shiotae</name>
    <dbReference type="NCBI Taxonomy" id="176275"/>
    <lineage>
        <taxon>Eukaryota</taxon>
        <taxon>Fungi</taxon>
        <taxon>Dikarya</taxon>
        <taxon>Ascomycota</taxon>
        <taxon>Pezizomycotina</taxon>
        <taxon>Sordariomycetes</taxon>
        <taxon>Hypocreomycetidae</taxon>
        <taxon>Hypocreales</taxon>
        <taxon>Cordycipitaceae</taxon>
        <taxon>Beauveria</taxon>
    </lineage>
</organism>
<dbReference type="SUPFAM" id="SSF47226">
    <property type="entry name" value="Histidine-containing phosphotransfer domain, HPT domain"/>
    <property type="match status" value="1"/>
</dbReference>
<feature type="compositionally biased region" description="Low complexity" evidence="2">
    <location>
        <begin position="12"/>
        <end position="23"/>
    </location>
</feature>
<gene>
    <name evidence="4" type="ORF">BB8028_0001g13190</name>
</gene>
<dbReference type="InterPro" id="IPR045871">
    <property type="entry name" value="AHP1-5/YPD1"/>
</dbReference>
<dbReference type="CDD" id="cd00088">
    <property type="entry name" value="HPT"/>
    <property type="match status" value="1"/>
</dbReference>
<dbReference type="GO" id="GO:0043424">
    <property type="term" value="F:protein histidine kinase binding"/>
    <property type="evidence" value="ECO:0007669"/>
    <property type="project" value="InterPro"/>
</dbReference>
<name>A0A2S7XZI0_BEABA</name>
<dbReference type="GO" id="GO:0009927">
    <property type="term" value="F:histidine phosphotransfer kinase activity"/>
    <property type="evidence" value="ECO:0007669"/>
    <property type="project" value="InterPro"/>
</dbReference>
<evidence type="ECO:0000313" key="5">
    <source>
        <dbReference type="Proteomes" id="UP000237441"/>
    </source>
</evidence>
<feature type="region of interest" description="Disordered" evidence="2">
    <location>
        <begin position="1"/>
        <end position="23"/>
    </location>
</feature>
<dbReference type="OrthoDB" id="1673781at2759"/>
<dbReference type="GO" id="GO:0000160">
    <property type="term" value="P:phosphorelay signal transduction system"/>
    <property type="evidence" value="ECO:0007669"/>
    <property type="project" value="InterPro"/>
</dbReference>
<evidence type="ECO:0000256" key="2">
    <source>
        <dbReference type="SAM" id="MobiDB-lite"/>
    </source>
</evidence>
<dbReference type="PANTHER" id="PTHR28242">
    <property type="entry name" value="PHOSPHORELAY INTERMEDIATE PROTEIN YPD1"/>
    <property type="match status" value="1"/>
</dbReference>
<dbReference type="GO" id="GO:0005634">
    <property type="term" value="C:nucleus"/>
    <property type="evidence" value="ECO:0007669"/>
    <property type="project" value="TreeGrafter"/>
</dbReference>
<dbReference type="Gene3D" id="1.20.120.160">
    <property type="entry name" value="HPT domain"/>
    <property type="match status" value="1"/>
</dbReference>
<dbReference type="InterPro" id="IPR036641">
    <property type="entry name" value="HPT_dom_sf"/>
</dbReference>
<evidence type="ECO:0000313" key="4">
    <source>
        <dbReference type="EMBL" id="PQK09248.1"/>
    </source>
</evidence>
<dbReference type="PANTHER" id="PTHR28242:SF52">
    <property type="entry name" value="PHOSPHORELAY INTERMEDIATE PROTEIN YPD1"/>
    <property type="match status" value="1"/>
</dbReference>
<reference evidence="4 5" key="1">
    <citation type="submission" date="2016-07" db="EMBL/GenBank/DDBJ databases">
        <title>Comparative genomics of the entomopathogenic fungus Beauveria bassiana.</title>
        <authorList>
            <person name="Valero Jimenez C.A."/>
            <person name="Zwaan B.J."/>
            <person name="Van Kan J.A."/>
            <person name="Takken W."/>
            <person name="Debets A.J."/>
            <person name="Schoustra S.E."/>
            <person name="Koenraadt C.J."/>
        </authorList>
    </citation>
    <scope>NUCLEOTIDE SEQUENCE [LARGE SCALE GENOMIC DNA]</scope>
    <source>
        <strain evidence="4 5">ARSEF 8028</strain>
    </source>
</reference>
<dbReference type="Proteomes" id="UP000237441">
    <property type="component" value="Unassembled WGS sequence"/>
</dbReference>
<proteinExistence type="predicted"/>
<dbReference type="InterPro" id="IPR008207">
    <property type="entry name" value="Sig_transdc_His_kin_Hpt_dom"/>
</dbReference>
<evidence type="ECO:0000256" key="1">
    <source>
        <dbReference type="PROSITE-ProRule" id="PRU00110"/>
    </source>
</evidence>
<dbReference type="Pfam" id="PF01627">
    <property type="entry name" value="Hpt"/>
    <property type="match status" value="1"/>
</dbReference>
<accession>A0A2S7XZI0</accession>
<feature type="modified residue" description="Phosphohistidine" evidence="1">
    <location>
        <position position="111"/>
    </location>
</feature>
<evidence type="ECO:0000259" key="3">
    <source>
        <dbReference type="PROSITE" id="PS50894"/>
    </source>
</evidence>
<sequence>MLSLAPQRSAVSPSSSSYPPTYTCPEDCVCTNMPTASDAEDDYTDDEMEIDLGDAVDMPTFSQILEMDEPGDREFSSSIVFGFFDQVEETFASMDKAVEEKNLEELSSLGHFLKGSSATLGLVRVRDGCEKIQRFGKLENEDGSSEPDAELCLERIREALATVKTDYQAAEIRLREFYKAEGGEGA</sequence>
<protein>
    <recommendedName>
        <fullName evidence="3">HPt domain-containing protein</fullName>
    </recommendedName>
</protein>
<keyword evidence="1" id="KW-0597">Phosphoprotein</keyword>